<dbReference type="RefSeq" id="WP_125136787.1">
    <property type="nucleotide sequence ID" value="NZ_LR130778.1"/>
</dbReference>
<dbReference type="Proteomes" id="UP000279029">
    <property type="component" value="Chromosome"/>
</dbReference>
<protein>
    <submittedName>
        <fullName evidence="1">Uncharacterized protein</fullName>
    </submittedName>
</protein>
<dbReference type="EMBL" id="LR130778">
    <property type="protein sequence ID" value="VDN47478.1"/>
    <property type="molecule type" value="Genomic_DNA"/>
</dbReference>
<gene>
    <name evidence="1" type="ORF">PATL70BA_1592</name>
</gene>
<accession>A0A3P7PEZ0</accession>
<evidence type="ECO:0000313" key="1">
    <source>
        <dbReference type="EMBL" id="VDN47478.1"/>
    </source>
</evidence>
<name>A0A3P7PEZ0_9FIRM</name>
<dbReference type="AlphaFoldDB" id="A0A3P7PEZ0"/>
<reference evidence="1 2" key="1">
    <citation type="submission" date="2018-09" db="EMBL/GenBank/DDBJ databases">
        <authorList>
            <person name="Postec A."/>
        </authorList>
    </citation>
    <scope>NUCLEOTIDE SEQUENCE [LARGE SCALE GENOMIC DNA]</scope>
    <source>
        <strain evidence="1">70B-A</strain>
    </source>
</reference>
<evidence type="ECO:0000313" key="2">
    <source>
        <dbReference type="Proteomes" id="UP000279029"/>
    </source>
</evidence>
<dbReference type="KEGG" id="cbar:PATL70BA_1592"/>
<organism evidence="1 2">
    <name type="scientific">Petrocella atlantisensis</name>
    <dbReference type="NCBI Taxonomy" id="2173034"/>
    <lineage>
        <taxon>Bacteria</taxon>
        <taxon>Bacillati</taxon>
        <taxon>Bacillota</taxon>
        <taxon>Clostridia</taxon>
        <taxon>Lachnospirales</taxon>
        <taxon>Vallitaleaceae</taxon>
        <taxon>Petrocella</taxon>
    </lineage>
</organism>
<proteinExistence type="predicted"/>
<dbReference type="OrthoDB" id="6194521at2"/>
<sequence length="166" mass="19378">MPKSLENLSVVQNDVDDKMQHIRTEVEKFISLNFMEPISTYEAEANSQDLAIPTFLRRRRRQEDEHEISSRLSKRTATFTEQLLEMIVETGMSETEVYKRAHMDRKLYSKIKNDKDYRPSKRTAIALIFDEGKEEEIPPTYSTFIQHYFHTEPNEKAASPDGVGAF</sequence>
<keyword evidence="2" id="KW-1185">Reference proteome</keyword>